<reference evidence="9 10" key="1">
    <citation type="submission" date="2022-05" db="EMBL/GenBank/DDBJ databases">
        <authorList>
            <consortium name="Genoscope - CEA"/>
            <person name="William W."/>
        </authorList>
    </citation>
    <scope>NUCLEOTIDE SEQUENCE [LARGE SCALE GENOMIC DNA]</scope>
</reference>
<dbReference type="EMBL" id="CALNXK010000005">
    <property type="protein sequence ID" value="CAH3037284.1"/>
    <property type="molecule type" value="Genomic_DNA"/>
</dbReference>
<accession>A0ABN8N0X8</accession>
<feature type="non-terminal residue" evidence="9">
    <location>
        <position position="1"/>
    </location>
</feature>
<keyword evidence="6" id="KW-0297">G-protein coupled receptor</keyword>
<comment type="similarity">
    <text evidence="6">Belongs to the G-protein coupled receptor 1 family.</text>
</comment>
<organism evidence="9 10">
    <name type="scientific">Porites lobata</name>
    <dbReference type="NCBI Taxonomy" id="104759"/>
    <lineage>
        <taxon>Eukaryota</taxon>
        <taxon>Metazoa</taxon>
        <taxon>Cnidaria</taxon>
        <taxon>Anthozoa</taxon>
        <taxon>Hexacorallia</taxon>
        <taxon>Scleractinia</taxon>
        <taxon>Fungiina</taxon>
        <taxon>Poritidae</taxon>
        <taxon>Porites</taxon>
    </lineage>
</organism>
<evidence type="ECO:0000256" key="3">
    <source>
        <dbReference type="ARBA" id="ARBA00022692"/>
    </source>
</evidence>
<evidence type="ECO:0000256" key="6">
    <source>
        <dbReference type="RuleBase" id="RU000688"/>
    </source>
</evidence>
<keyword evidence="6" id="KW-0675">Receptor</keyword>
<comment type="caution">
    <text evidence="9">The sequence shown here is derived from an EMBL/GenBank/DDBJ whole genome shotgun (WGS) entry which is preliminary data.</text>
</comment>
<feature type="transmembrane region" description="Helical" evidence="7">
    <location>
        <begin position="293"/>
        <end position="314"/>
    </location>
</feature>
<evidence type="ECO:0000256" key="2">
    <source>
        <dbReference type="ARBA" id="ARBA00022475"/>
    </source>
</evidence>
<keyword evidence="10" id="KW-1185">Reference proteome</keyword>
<evidence type="ECO:0000313" key="10">
    <source>
        <dbReference type="Proteomes" id="UP001159405"/>
    </source>
</evidence>
<evidence type="ECO:0000313" key="9">
    <source>
        <dbReference type="EMBL" id="CAH3037284.1"/>
    </source>
</evidence>
<keyword evidence="6" id="KW-0807">Transducer</keyword>
<name>A0ABN8N0X8_9CNID</name>
<evidence type="ECO:0000256" key="1">
    <source>
        <dbReference type="ARBA" id="ARBA00004651"/>
    </source>
</evidence>
<dbReference type="Proteomes" id="UP001159405">
    <property type="component" value="Unassembled WGS sequence"/>
</dbReference>
<feature type="transmembrane region" description="Helical" evidence="7">
    <location>
        <begin position="356"/>
        <end position="379"/>
    </location>
</feature>
<feature type="transmembrane region" description="Helical" evidence="7">
    <location>
        <begin position="6"/>
        <end position="28"/>
    </location>
</feature>
<dbReference type="InterPro" id="IPR000276">
    <property type="entry name" value="GPCR_Rhodpsn"/>
</dbReference>
<feature type="domain" description="G-protein coupled receptors family 1 profile" evidence="8">
    <location>
        <begin position="164"/>
        <end position="407"/>
    </location>
</feature>
<gene>
    <name evidence="9" type="ORF">PLOB_00035499</name>
</gene>
<dbReference type="Gene3D" id="1.20.1070.10">
    <property type="entry name" value="Rhodopsin 7-helix transmembrane proteins"/>
    <property type="match status" value="2"/>
</dbReference>
<dbReference type="SUPFAM" id="SSF81321">
    <property type="entry name" value="Family A G protein-coupled receptor-like"/>
    <property type="match status" value="2"/>
</dbReference>
<dbReference type="PROSITE" id="PS00237">
    <property type="entry name" value="G_PROTEIN_RECEP_F1_1"/>
    <property type="match status" value="1"/>
</dbReference>
<comment type="subcellular location">
    <subcellularLocation>
        <location evidence="1">Cell membrane</location>
        <topology evidence="1">Multi-pass membrane protein</topology>
    </subcellularLocation>
</comment>
<proteinExistence type="inferred from homology"/>
<feature type="transmembrane region" description="Helical" evidence="7">
    <location>
        <begin position="227"/>
        <end position="248"/>
    </location>
</feature>
<protein>
    <recommendedName>
        <fullName evidence="8">G-protein coupled receptors family 1 profile domain-containing protein</fullName>
    </recommendedName>
</protein>
<feature type="transmembrane region" description="Helical" evidence="7">
    <location>
        <begin position="147"/>
        <end position="172"/>
    </location>
</feature>
<keyword evidence="5 7" id="KW-0472">Membrane</keyword>
<feature type="domain" description="G-protein coupled receptors family 1 profile" evidence="8">
    <location>
        <begin position="1"/>
        <end position="115"/>
    </location>
</feature>
<dbReference type="InterPro" id="IPR017452">
    <property type="entry name" value="GPCR_Rhodpsn_7TM"/>
</dbReference>
<evidence type="ECO:0000256" key="5">
    <source>
        <dbReference type="ARBA" id="ARBA00023136"/>
    </source>
</evidence>
<feature type="transmembrane region" description="Helical" evidence="7">
    <location>
        <begin position="64"/>
        <end position="83"/>
    </location>
</feature>
<keyword evidence="3 6" id="KW-0812">Transmembrane</keyword>
<keyword evidence="2" id="KW-1003">Cell membrane</keyword>
<evidence type="ECO:0000259" key="8">
    <source>
        <dbReference type="PROSITE" id="PS50262"/>
    </source>
</evidence>
<feature type="transmembrane region" description="Helical" evidence="7">
    <location>
        <begin position="184"/>
        <end position="207"/>
    </location>
</feature>
<keyword evidence="4 7" id="KW-1133">Transmembrane helix</keyword>
<feature type="transmembrane region" description="Helical" evidence="7">
    <location>
        <begin position="269"/>
        <end position="287"/>
    </location>
</feature>
<dbReference type="PANTHER" id="PTHR22750">
    <property type="entry name" value="G-PROTEIN COUPLED RECEPTOR"/>
    <property type="match status" value="1"/>
</dbReference>
<evidence type="ECO:0000256" key="7">
    <source>
        <dbReference type="SAM" id="Phobius"/>
    </source>
</evidence>
<dbReference type="Pfam" id="PF00001">
    <property type="entry name" value="7tm_1"/>
    <property type="match status" value="2"/>
</dbReference>
<dbReference type="PROSITE" id="PS50262">
    <property type="entry name" value="G_PROTEIN_RECEP_F1_2"/>
    <property type="match status" value="2"/>
</dbReference>
<sequence>VEAFIVVAVDSVCYLTTALFYVKIYLAVRHHSNHIHFLQEQLSQNNGGDIANVVRERKTAVGTFYVYLVFLICYLPFTCYQILYLSARPTTVLRHFELYSEMLTYLNSSLNPLIYSWKMRHTDYLNNVFSKNNFNTDFVRRNTHTSIIANCVFNAFFGFSAITFNIVTILALRKPLTIPRALKPLLLSLTVADLGFGLLVQPLYVAYLVMWLQENTQNSTFEIVSDIWGNTAYFFSYASFFGVVALAADRFLAIHLHLRYQELVTHKRVVAVVIFIWILSAILTILIRRTPNVEAFIVITVDSVCYLTTAWFYFKIYLTVRHHSNQINVLQEQLAQNNGTDMGNAERERKAAVGTFYVYVVFLICCLPLTCCMIIYLSIGPHTVLTNLELYTEMLTYLNSSLNPLIYSWKMKHVRHAIMEILRNISPYPHN</sequence>
<dbReference type="PRINTS" id="PR00237">
    <property type="entry name" value="GPCRRHODOPSN"/>
</dbReference>
<evidence type="ECO:0000256" key="4">
    <source>
        <dbReference type="ARBA" id="ARBA00022989"/>
    </source>
</evidence>
<dbReference type="CDD" id="cd00637">
    <property type="entry name" value="7tm_classA_rhodopsin-like"/>
    <property type="match status" value="2"/>
</dbReference>